<evidence type="ECO:0000256" key="1">
    <source>
        <dbReference type="SAM" id="MobiDB-lite"/>
    </source>
</evidence>
<dbReference type="AlphaFoldDB" id="A0A0C9T847"/>
<evidence type="ECO:0000313" key="2">
    <source>
        <dbReference type="EMBL" id="KII84343.1"/>
    </source>
</evidence>
<evidence type="ECO:0000313" key="3">
    <source>
        <dbReference type="Proteomes" id="UP000053263"/>
    </source>
</evidence>
<dbReference type="HOGENOM" id="CLU_739916_0_0_1"/>
<gene>
    <name evidence="2" type="ORF">PLICRDRAFT_179593</name>
</gene>
<accession>A0A0C9T847</accession>
<proteinExistence type="predicted"/>
<sequence>MPSITRSAEPSRSPRTRSRGDDDEQHIHPAGKDSDARPQKRLRRERSMVYPKAEREEGEGPHEDPGGGCERHEDKGKRYEEKGKRDEDKGKHYEDTGKRHEDKSSKDKTQSGASNVRTRKNVLRNNNDYPSSVWHPARHGDDQEFEQRAKQKLQIEHIFLTPDEYPFVQEAIAFYRSEKARHVRAGQAIPRVIERPLPRTHKDDERERCAQRGMWLWQIGDTMRGSRCGVRRYPGVWDVIDAINAPCSSSVSGYDSPIISRAEGELWDCILFKTCEAYGMSSGAEVQAAVVAQIYLSRDVHLYVRLLRERQRAEQGGTSSNIGISARRERAAARAKTREAAPFALAEPTRGRDPWVYVEEGPLAWILFSERDTS</sequence>
<feature type="compositionally biased region" description="Basic and acidic residues" evidence="1">
    <location>
        <begin position="52"/>
        <end position="109"/>
    </location>
</feature>
<reference evidence="2 3" key="1">
    <citation type="submission" date="2014-06" db="EMBL/GenBank/DDBJ databases">
        <title>Evolutionary Origins and Diversification of the Mycorrhizal Mutualists.</title>
        <authorList>
            <consortium name="DOE Joint Genome Institute"/>
            <consortium name="Mycorrhizal Genomics Consortium"/>
            <person name="Kohler A."/>
            <person name="Kuo A."/>
            <person name="Nagy L.G."/>
            <person name="Floudas D."/>
            <person name="Copeland A."/>
            <person name="Barry K.W."/>
            <person name="Cichocki N."/>
            <person name="Veneault-Fourrey C."/>
            <person name="LaButti K."/>
            <person name="Lindquist E.A."/>
            <person name="Lipzen A."/>
            <person name="Lundell T."/>
            <person name="Morin E."/>
            <person name="Murat C."/>
            <person name="Riley R."/>
            <person name="Ohm R."/>
            <person name="Sun H."/>
            <person name="Tunlid A."/>
            <person name="Henrissat B."/>
            <person name="Grigoriev I.V."/>
            <person name="Hibbett D.S."/>
            <person name="Martin F."/>
        </authorList>
    </citation>
    <scope>NUCLEOTIDE SEQUENCE [LARGE SCALE GENOMIC DNA]</scope>
    <source>
        <strain evidence="2 3">FD-325 SS-3</strain>
    </source>
</reference>
<organism evidence="2 3">
    <name type="scientific">Plicaturopsis crispa FD-325 SS-3</name>
    <dbReference type="NCBI Taxonomy" id="944288"/>
    <lineage>
        <taxon>Eukaryota</taxon>
        <taxon>Fungi</taxon>
        <taxon>Dikarya</taxon>
        <taxon>Basidiomycota</taxon>
        <taxon>Agaricomycotina</taxon>
        <taxon>Agaricomycetes</taxon>
        <taxon>Agaricomycetidae</taxon>
        <taxon>Amylocorticiales</taxon>
        <taxon>Amylocorticiaceae</taxon>
        <taxon>Plicatura</taxon>
        <taxon>Plicaturopsis crispa</taxon>
    </lineage>
</organism>
<dbReference type="Proteomes" id="UP000053263">
    <property type="component" value="Unassembled WGS sequence"/>
</dbReference>
<protein>
    <submittedName>
        <fullName evidence="2">Uncharacterized protein</fullName>
    </submittedName>
</protein>
<name>A0A0C9T847_PLICR</name>
<feature type="region of interest" description="Disordered" evidence="1">
    <location>
        <begin position="1"/>
        <end position="136"/>
    </location>
</feature>
<feature type="compositionally biased region" description="Polar residues" evidence="1">
    <location>
        <begin position="1"/>
        <end position="10"/>
    </location>
</feature>
<dbReference type="EMBL" id="KN832571">
    <property type="protein sequence ID" value="KII84343.1"/>
    <property type="molecule type" value="Genomic_DNA"/>
</dbReference>
<keyword evidence="3" id="KW-1185">Reference proteome</keyword>
<feature type="compositionally biased region" description="Basic and acidic residues" evidence="1">
    <location>
        <begin position="25"/>
        <end position="38"/>
    </location>
</feature>